<dbReference type="OrthoDB" id="1449199at2"/>
<dbReference type="RefSeq" id="WP_095911098.1">
    <property type="nucleotide sequence ID" value="NZ_CP022386.1"/>
</dbReference>
<evidence type="ECO:0000313" key="3">
    <source>
        <dbReference type="Proteomes" id="UP000217250"/>
    </source>
</evidence>
<evidence type="ECO:0008006" key="4">
    <source>
        <dbReference type="Google" id="ProtNLM"/>
    </source>
</evidence>
<keyword evidence="1" id="KW-0732">Signal</keyword>
<dbReference type="AlphaFoldDB" id="A0A250FSD2"/>
<dbReference type="GeneID" id="84809393"/>
<dbReference type="EMBL" id="CP022386">
    <property type="protein sequence ID" value="ATA87911.1"/>
    <property type="molecule type" value="Genomic_DNA"/>
</dbReference>
<evidence type="ECO:0000313" key="2">
    <source>
        <dbReference type="EMBL" id="ATA87911.1"/>
    </source>
</evidence>
<dbReference type="KEGG" id="cgh:CGC50_12685"/>
<dbReference type="Proteomes" id="UP000217250">
    <property type="component" value="Chromosome"/>
</dbReference>
<gene>
    <name evidence="2" type="ORF">CGC50_12685</name>
</gene>
<sequence length="288" mass="32827">MKKIIYTIVALCLASCNFFSKSSSSDSDELIEPPIVAGDYSQEDDGYPNVDIEPDYSPNIPDGVSDITFKREKGEAILMGDTIATYDKKGKFLEYRMDLDRKFVTIKAISELMYNDTQEYCNEYHFVKAELPNGEPLILDGRRAYKLLEKPFEKVFGASQAIRIYRTEYYGQPIFTDELTGCGSPFDPVVLVSIDGFKGLVTLEKNDIAHQVFNYDHSSREKVDFLEFCNDEGCGEKVLNAALTSDGIVLKMHRNFQEGYTNYKILLTKEEQGYKATYLDYPEPSYEE</sequence>
<organism evidence="2 3">
    <name type="scientific">Capnocytophaga gingivalis</name>
    <dbReference type="NCBI Taxonomy" id="1017"/>
    <lineage>
        <taxon>Bacteria</taxon>
        <taxon>Pseudomonadati</taxon>
        <taxon>Bacteroidota</taxon>
        <taxon>Flavobacteriia</taxon>
        <taxon>Flavobacteriales</taxon>
        <taxon>Flavobacteriaceae</taxon>
        <taxon>Capnocytophaga</taxon>
    </lineage>
</organism>
<feature type="signal peptide" evidence="1">
    <location>
        <begin position="1"/>
        <end position="22"/>
    </location>
</feature>
<evidence type="ECO:0000256" key="1">
    <source>
        <dbReference type="SAM" id="SignalP"/>
    </source>
</evidence>
<accession>A0A250FSD2</accession>
<reference evidence="3" key="1">
    <citation type="submission" date="2017-06" db="EMBL/GenBank/DDBJ databases">
        <title>Capnocytophaga spp. assemblies.</title>
        <authorList>
            <person name="Gulvik C.A."/>
        </authorList>
    </citation>
    <scope>NUCLEOTIDE SEQUENCE [LARGE SCALE GENOMIC DNA]</scope>
    <source>
        <strain evidence="3">H1496</strain>
    </source>
</reference>
<proteinExistence type="predicted"/>
<feature type="chain" id="PRO_5012580562" description="Lipoprotein" evidence="1">
    <location>
        <begin position="23"/>
        <end position="288"/>
    </location>
</feature>
<name>A0A250FSD2_9FLAO</name>
<protein>
    <recommendedName>
        <fullName evidence="4">Lipoprotein</fullName>
    </recommendedName>
</protein>